<feature type="binding site" evidence="7">
    <location>
        <position position="122"/>
    </location>
    <ligand>
        <name>carbamoyl phosphate</name>
        <dbReference type="ChEBI" id="CHEBI:58228"/>
    </ligand>
</feature>
<dbReference type="AlphaFoldDB" id="A0A2A2I1M0"/>
<evidence type="ECO:0000313" key="10">
    <source>
        <dbReference type="EMBL" id="PAV25318.1"/>
    </source>
</evidence>
<accession>A0A2A2I1M0</accession>
<dbReference type="RefSeq" id="WP_095611635.1">
    <property type="nucleotide sequence ID" value="NZ_NMPM01000067.1"/>
</dbReference>
<comment type="catalytic activity">
    <reaction evidence="6 7">
        <text>carbamoyl phosphate + L-aspartate = N-carbamoyl-L-aspartate + phosphate + H(+)</text>
        <dbReference type="Rhea" id="RHEA:20013"/>
        <dbReference type="ChEBI" id="CHEBI:15378"/>
        <dbReference type="ChEBI" id="CHEBI:29991"/>
        <dbReference type="ChEBI" id="CHEBI:32814"/>
        <dbReference type="ChEBI" id="CHEBI:43474"/>
        <dbReference type="ChEBI" id="CHEBI:58228"/>
        <dbReference type="EC" id="2.1.3.2"/>
    </reaction>
</comment>
<dbReference type="GO" id="GO:0005829">
    <property type="term" value="C:cytosol"/>
    <property type="evidence" value="ECO:0007669"/>
    <property type="project" value="TreeGrafter"/>
</dbReference>
<dbReference type="EMBL" id="QEKQ01000003">
    <property type="protein sequence ID" value="PVY77629.1"/>
    <property type="molecule type" value="Genomic_DNA"/>
</dbReference>
<evidence type="ECO:0000259" key="9">
    <source>
        <dbReference type="Pfam" id="PF02729"/>
    </source>
</evidence>
<evidence type="ECO:0000256" key="3">
    <source>
        <dbReference type="ARBA" id="ARBA00022679"/>
    </source>
</evidence>
<dbReference type="PANTHER" id="PTHR45753">
    <property type="entry name" value="ORNITHINE CARBAMOYLTRANSFERASE, MITOCHONDRIAL"/>
    <property type="match status" value="1"/>
</dbReference>
<evidence type="ECO:0000256" key="6">
    <source>
        <dbReference type="ARBA" id="ARBA00048859"/>
    </source>
</evidence>
<comment type="similarity">
    <text evidence="2 7">Belongs to the aspartate/ornithine carbamoyltransferase superfamily. ATCase family.</text>
</comment>
<evidence type="ECO:0000313" key="13">
    <source>
        <dbReference type="Proteomes" id="UP000245887"/>
    </source>
</evidence>
<dbReference type="GO" id="GO:0044205">
    <property type="term" value="P:'de novo' UMP biosynthetic process"/>
    <property type="evidence" value="ECO:0007669"/>
    <property type="project" value="UniProtKB-UniRule"/>
</dbReference>
<feature type="binding site" evidence="7">
    <location>
        <position position="152"/>
    </location>
    <ligand>
        <name>carbamoyl phosphate</name>
        <dbReference type="ChEBI" id="CHEBI:58228"/>
    </ligand>
</feature>
<evidence type="ECO:0000256" key="1">
    <source>
        <dbReference type="ARBA" id="ARBA00004852"/>
    </source>
</evidence>
<dbReference type="HAMAP" id="MF_00001">
    <property type="entry name" value="Asp_carb_tr"/>
    <property type="match status" value="1"/>
</dbReference>
<comment type="function">
    <text evidence="5 7">Catalyzes the condensation of carbamoyl phosphate and aspartate to form carbamoyl aspartate and inorganic phosphate, the committed step in the de novo pyrimidine nucleotide biosynthesis pathway.</text>
</comment>
<reference evidence="10 12" key="1">
    <citation type="submission" date="2017-07" db="EMBL/GenBank/DDBJ databases">
        <title>Tamlnaduibacter salinus (Mi-7) genome sequencing.</title>
        <authorList>
            <person name="Verma A."/>
            <person name="Krishnamurthi S."/>
        </authorList>
    </citation>
    <scope>NUCLEOTIDE SEQUENCE [LARGE SCALE GENOMIC DNA]</scope>
    <source>
        <strain evidence="10 12">Mi-7</strain>
    </source>
</reference>
<dbReference type="PANTHER" id="PTHR45753:SF6">
    <property type="entry name" value="ASPARTATE CARBAMOYLTRANSFERASE"/>
    <property type="match status" value="1"/>
</dbReference>
<protein>
    <recommendedName>
        <fullName evidence="7">Aspartate carbamoyltransferase</fullName>
        <ecNumber evidence="7">2.1.3.2</ecNumber>
    </recommendedName>
    <alternativeName>
        <fullName evidence="7">Aspartate transcarbamylase</fullName>
        <shortName evidence="7">ATCase</shortName>
    </alternativeName>
</protein>
<dbReference type="GO" id="GO:0004070">
    <property type="term" value="F:aspartate carbamoyltransferase activity"/>
    <property type="evidence" value="ECO:0007669"/>
    <property type="project" value="UniProtKB-UniRule"/>
</dbReference>
<dbReference type="InterPro" id="IPR006132">
    <property type="entry name" value="Asp/Orn_carbamoyltranf_P-bd"/>
</dbReference>
<comment type="subunit">
    <text evidence="7">Heterododecamer (2C3:3R2) of six catalytic PyrB chains organized as two trimers (C3), and six regulatory PyrI chains organized as three dimers (R2).</text>
</comment>
<dbReference type="PRINTS" id="PR00100">
    <property type="entry name" value="AOTCASE"/>
</dbReference>
<evidence type="ECO:0000313" key="12">
    <source>
        <dbReference type="Proteomes" id="UP000218332"/>
    </source>
</evidence>
<feature type="domain" description="Aspartate/ornithine carbamoyltransferase carbamoyl-P binding" evidence="9">
    <location>
        <begin position="20"/>
        <end position="165"/>
    </location>
</feature>
<dbReference type="GO" id="GO:0006207">
    <property type="term" value="P:'de novo' pyrimidine nucleobase biosynthetic process"/>
    <property type="evidence" value="ECO:0007669"/>
    <property type="project" value="InterPro"/>
</dbReference>
<dbReference type="Proteomes" id="UP000245887">
    <property type="component" value="Unassembled WGS sequence"/>
</dbReference>
<dbReference type="Pfam" id="PF02729">
    <property type="entry name" value="OTCace_N"/>
    <property type="match status" value="1"/>
</dbReference>
<comment type="pathway">
    <text evidence="1 7">Pyrimidine metabolism; UMP biosynthesis via de novo pathway; (S)-dihydroorotate from bicarbonate: step 2/3.</text>
</comment>
<dbReference type="EC" id="2.1.3.2" evidence="7"/>
<sequence length="336" mass="36422">MSVVEDPARSIQLTDDGDLRHFLTLDGLDRTMLTRILDTADSFIEVGARRIKNVPLLRGSTVVNLFFESSTRTRSTFELAAKRLSADVLNLDIGTSATAKGESLSDTLLNLEAMASDMFVVRHSRSGAAHFIASQVTPGVAIINAGDGRHSHPTQAMLDMLTIRQHKGGFEGLKVAIVGDILHSRVARAQIRALNTLGVEEVRVIAPDTLLPTDVESLGCRVDDSMQSGLADVDVIIMLRLQRERMEGALLPSEREFYRVYGLSNEKLAWAHPEAIVMHPGPINRGVEIESAVADGPQSVILDQVTNGIAIRMAVMSMAMGGQRATAWNRTGEGSS</sequence>
<feature type="domain" description="Aspartate/ornithine carbamoyltransferase Asp/Orn-binding" evidence="8">
    <location>
        <begin position="171"/>
        <end position="318"/>
    </location>
</feature>
<feature type="binding site" evidence="7">
    <location>
        <position position="240"/>
    </location>
    <ligand>
        <name>L-aspartate</name>
        <dbReference type="ChEBI" id="CHEBI:29991"/>
    </ligand>
</feature>
<evidence type="ECO:0000259" key="8">
    <source>
        <dbReference type="Pfam" id="PF00185"/>
    </source>
</evidence>
<dbReference type="Gene3D" id="3.40.50.1370">
    <property type="entry name" value="Aspartate/ornithine carbamoyltransferase"/>
    <property type="match status" value="2"/>
</dbReference>
<feature type="binding site" evidence="7">
    <location>
        <position position="155"/>
    </location>
    <ligand>
        <name>carbamoyl phosphate</name>
        <dbReference type="ChEBI" id="CHEBI:58228"/>
    </ligand>
</feature>
<keyword evidence="3 7" id="KW-0808">Transferase</keyword>
<organism evidence="10 12">
    <name type="scientific">Tamilnaduibacter salinus</name>
    <dbReference type="NCBI Taxonomy" id="1484056"/>
    <lineage>
        <taxon>Bacteria</taxon>
        <taxon>Pseudomonadati</taxon>
        <taxon>Pseudomonadota</taxon>
        <taxon>Gammaproteobacteria</taxon>
        <taxon>Pseudomonadales</taxon>
        <taxon>Marinobacteraceae</taxon>
        <taxon>Tamilnaduibacter</taxon>
    </lineage>
</organism>
<dbReference type="InterPro" id="IPR006131">
    <property type="entry name" value="Asp_carbamoyltransf_Asp/Orn-bd"/>
</dbReference>
<feature type="binding site" evidence="7">
    <location>
        <position position="73"/>
    </location>
    <ligand>
        <name>carbamoyl phosphate</name>
        <dbReference type="ChEBI" id="CHEBI:58228"/>
    </ligand>
</feature>
<dbReference type="OrthoDB" id="9774690at2"/>
<gene>
    <name evidence="7" type="primary">pyrB</name>
    <name evidence="11" type="ORF">C8D92_103316</name>
    <name evidence="10" type="ORF">CF392_11685</name>
</gene>
<dbReference type="Proteomes" id="UP000218332">
    <property type="component" value="Unassembled WGS sequence"/>
</dbReference>
<dbReference type="InterPro" id="IPR002082">
    <property type="entry name" value="Asp_carbamoyltransf"/>
</dbReference>
<proteinExistence type="inferred from homology"/>
<keyword evidence="4 7" id="KW-0665">Pyrimidine biosynthesis</keyword>
<feature type="binding site" evidence="7">
    <location>
        <position position="185"/>
    </location>
    <ligand>
        <name>L-aspartate</name>
        <dbReference type="ChEBI" id="CHEBI:29991"/>
    </ligand>
</feature>
<evidence type="ECO:0000313" key="11">
    <source>
        <dbReference type="EMBL" id="PVY77629.1"/>
    </source>
</evidence>
<dbReference type="UniPathway" id="UPA00070">
    <property type="reaction ID" value="UER00116"/>
</dbReference>
<evidence type="ECO:0000256" key="2">
    <source>
        <dbReference type="ARBA" id="ARBA00008896"/>
    </source>
</evidence>
<feature type="binding site" evidence="7">
    <location>
        <position position="72"/>
    </location>
    <ligand>
        <name>carbamoyl phosphate</name>
        <dbReference type="ChEBI" id="CHEBI:58228"/>
    </ligand>
</feature>
<keyword evidence="12" id="KW-1185">Reference proteome</keyword>
<dbReference type="GO" id="GO:0016597">
    <property type="term" value="F:amino acid binding"/>
    <property type="evidence" value="ECO:0007669"/>
    <property type="project" value="InterPro"/>
</dbReference>
<dbReference type="Pfam" id="PF00185">
    <property type="entry name" value="OTCace"/>
    <property type="match status" value="1"/>
</dbReference>
<dbReference type="InterPro" id="IPR036901">
    <property type="entry name" value="Asp/Orn_carbamoylTrfase_sf"/>
</dbReference>
<dbReference type="EMBL" id="NMPM01000067">
    <property type="protein sequence ID" value="PAV25318.1"/>
    <property type="molecule type" value="Genomic_DNA"/>
</dbReference>
<dbReference type="FunFam" id="3.40.50.1370:FF:000007">
    <property type="entry name" value="Aspartate carbamoyltransferase"/>
    <property type="match status" value="1"/>
</dbReference>
<dbReference type="GO" id="GO:0006520">
    <property type="term" value="P:amino acid metabolic process"/>
    <property type="evidence" value="ECO:0007669"/>
    <property type="project" value="InterPro"/>
</dbReference>
<dbReference type="SUPFAM" id="SSF53671">
    <property type="entry name" value="Aspartate/ornithine carbamoyltransferase"/>
    <property type="match status" value="1"/>
</dbReference>
<dbReference type="PRINTS" id="PR00101">
    <property type="entry name" value="ATCASE"/>
</dbReference>
<evidence type="ECO:0000256" key="7">
    <source>
        <dbReference type="HAMAP-Rule" id="MF_00001"/>
    </source>
</evidence>
<reference evidence="11 13" key="2">
    <citation type="submission" date="2018-04" db="EMBL/GenBank/DDBJ databases">
        <title>Genomic Encyclopedia of Type Strains, Phase IV (KMG-IV): sequencing the most valuable type-strain genomes for metagenomic binning, comparative biology and taxonomic classification.</title>
        <authorList>
            <person name="Goeker M."/>
        </authorList>
    </citation>
    <scope>NUCLEOTIDE SEQUENCE [LARGE SCALE GENOMIC DNA]</scope>
    <source>
        <strain evidence="11 13">DSM 28688</strain>
    </source>
</reference>
<name>A0A2A2I1M0_9GAMM</name>
<comment type="caution">
    <text evidence="10">The sequence shown here is derived from an EMBL/GenBank/DDBJ whole genome shotgun (WGS) entry which is preliminary data.</text>
</comment>
<dbReference type="InterPro" id="IPR006130">
    <property type="entry name" value="Asp/Orn_carbamoylTrfase"/>
</dbReference>
<dbReference type="NCBIfam" id="NF002032">
    <property type="entry name" value="PRK00856.1"/>
    <property type="match status" value="1"/>
</dbReference>
<dbReference type="PROSITE" id="PS00097">
    <property type="entry name" value="CARBAMOYLTRANSFERASE"/>
    <property type="match status" value="1"/>
</dbReference>
<evidence type="ECO:0000256" key="4">
    <source>
        <dbReference type="ARBA" id="ARBA00022975"/>
    </source>
</evidence>
<evidence type="ECO:0000256" key="5">
    <source>
        <dbReference type="ARBA" id="ARBA00043884"/>
    </source>
</evidence>
<feature type="binding site" evidence="7">
    <location>
        <position position="100"/>
    </location>
    <ligand>
        <name>L-aspartate</name>
        <dbReference type="ChEBI" id="CHEBI:29991"/>
    </ligand>
</feature>
<dbReference type="NCBIfam" id="TIGR00670">
    <property type="entry name" value="asp_carb_tr"/>
    <property type="match status" value="1"/>
</dbReference>
<feature type="binding site" evidence="7">
    <location>
        <position position="282"/>
    </location>
    <ligand>
        <name>carbamoyl phosphate</name>
        <dbReference type="ChEBI" id="CHEBI:58228"/>
    </ligand>
</feature>
<feature type="binding site" evidence="7">
    <location>
        <position position="281"/>
    </location>
    <ligand>
        <name>carbamoyl phosphate</name>
        <dbReference type="ChEBI" id="CHEBI:58228"/>
    </ligand>
</feature>